<keyword evidence="7 10" id="KW-0503">Monooxygenase</keyword>
<dbReference type="EMBL" id="JAUTAN010000001">
    <property type="protein sequence ID" value="MDQ1103525.1"/>
    <property type="molecule type" value="Genomic_DNA"/>
</dbReference>
<dbReference type="InterPro" id="IPR004136">
    <property type="entry name" value="NMO"/>
</dbReference>
<keyword evidence="3" id="KW-0216">Detoxification</keyword>
<evidence type="ECO:0000256" key="5">
    <source>
        <dbReference type="ARBA" id="ARBA00022643"/>
    </source>
</evidence>
<reference evidence="10" key="1">
    <citation type="submission" date="2023-07" db="EMBL/GenBank/DDBJ databases">
        <title>Functional and genomic diversity of the sorghum phyllosphere microbiome.</title>
        <authorList>
            <person name="Shade A."/>
        </authorList>
    </citation>
    <scope>NUCLEOTIDE SEQUENCE</scope>
    <source>
        <strain evidence="10">SORGH_AS_1067</strain>
    </source>
</reference>
<dbReference type="Gene3D" id="3.20.20.70">
    <property type="entry name" value="Aldolase class I"/>
    <property type="match status" value="1"/>
</dbReference>
<dbReference type="Proteomes" id="UP001239215">
    <property type="component" value="Unassembled WGS sequence"/>
</dbReference>
<dbReference type="RefSeq" id="WP_307198940.1">
    <property type="nucleotide sequence ID" value="NZ_JAUTAN010000001.1"/>
</dbReference>
<protein>
    <recommendedName>
        <fullName evidence="8">Propionate 3-nitronate monooxygenase</fullName>
    </recommendedName>
</protein>
<proteinExistence type="inferred from homology"/>
<comment type="caution">
    <text evidence="10">The sequence shown here is derived from an EMBL/GenBank/DDBJ whole genome shotgun (WGS) entry which is preliminary data.</text>
</comment>
<sequence>MTRLPLVVAPMAGGPSTPDLVVAAADAGALGFLAAGYKTPEALAAEVGAVRQRTDRFGVNLFVPTPVPVDRDAYAAYAQRLAPLALRHGVTDLPAEPREDDDAWEAKVELLLADPVPFVSFTFGLPAPSVVRALRDVGTVTVQTVVRPSEAEAAAALGADRLVVQSHVAGGHSGTLDPDDLPPEVPLTTLLREVRAVTDLPLWAAGGLATAEDVAAVLAAGAEAAVVGTALLRTPEAGTSATYRRALADPTRTSTGLTRAFSGRPARALRNGFVEAYDAVAPSGYPALHHLTSPIRTAAAAAGDEEAINIWAGTGFRSATDEPAGVVLRRLAGGHDLTSGLGSVSGLAPVSGLSPGA</sequence>
<evidence type="ECO:0000256" key="4">
    <source>
        <dbReference type="ARBA" id="ARBA00022630"/>
    </source>
</evidence>
<evidence type="ECO:0000256" key="2">
    <source>
        <dbReference type="ARBA" id="ARBA00009881"/>
    </source>
</evidence>
<dbReference type="GO" id="GO:0009636">
    <property type="term" value="P:response to toxic substance"/>
    <property type="evidence" value="ECO:0007669"/>
    <property type="project" value="UniProtKB-KW"/>
</dbReference>
<evidence type="ECO:0000256" key="3">
    <source>
        <dbReference type="ARBA" id="ARBA00022575"/>
    </source>
</evidence>
<gene>
    <name evidence="10" type="ORF">QE405_000809</name>
</gene>
<dbReference type="AlphaFoldDB" id="A0AAJ1TWD9"/>
<evidence type="ECO:0000313" key="11">
    <source>
        <dbReference type="Proteomes" id="UP001239215"/>
    </source>
</evidence>
<dbReference type="SUPFAM" id="SSF51412">
    <property type="entry name" value="Inosine monophosphate dehydrogenase (IMPDH)"/>
    <property type="match status" value="1"/>
</dbReference>
<comment type="cofactor">
    <cofactor evidence="1">
        <name>FMN</name>
        <dbReference type="ChEBI" id="CHEBI:58210"/>
    </cofactor>
</comment>
<evidence type="ECO:0000256" key="8">
    <source>
        <dbReference type="ARBA" id="ARBA00031155"/>
    </source>
</evidence>
<accession>A0AAJ1TWD9</accession>
<organism evidence="10 11">
    <name type="scientific">Nocardioides zeae</name>
    <dbReference type="NCBI Taxonomy" id="1457234"/>
    <lineage>
        <taxon>Bacteria</taxon>
        <taxon>Bacillati</taxon>
        <taxon>Actinomycetota</taxon>
        <taxon>Actinomycetes</taxon>
        <taxon>Propionibacteriales</taxon>
        <taxon>Nocardioidaceae</taxon>
        <taxon>Nocardioides</taxon>
    </lineage>
</organism>
<evidence type="ECO:0000313" key="10">
    <source>
        <dbReference type="EMBL" id="MDQ1103525.1"/>
    </source>
</evidence>
<dbReference type="PANTHER" id="PTHR42747:SF3">
    <property type="entry name" value="NITRONATE MONOOXYGENASE-RELATED"/>
    <property type="match status" value="1"/>
</dbReference>
<dbReference type="InterPro" id="IPR013785">
    <property type="entry name" value="Aldolase_TIM"/>
</dbReference>
<evidence type="ECO:0000256" key="7">
    <source>
        <dbReference type="ARBA" id="ARBA00023033"/>
    </source>
</evidence>
<keyword evidence="5" id="KW-0288">FMN</keyword>
<evidence type="ECO:0000256" key="6">
    <source>
        <dbReference type="ARBA" id="ARBA00023002"/>
    </source>
</evidence>
<dbReference type="PANTHER" id="PTHR42747">
    <property type="entry name" value="NITRONATE MONOOXYGENASE-RELATED"/>
    <property type="match status" value="1"/>
</dbReference>
<keyword evidence="6 10" id="KW-0560">Oxidoreductase</keyword>
<dbReference type="Pfam" id="PF03060">
    <property type="entry name" value="NMO"/>
    <property type="match status" value="1"/>
</dbReference>
<evidence type="ECO:0000256" key="9">
    <source>
        <dbReference type="ARBA" id="ARBA00049401"/>
    </source>
</evidence>
<comment type="catalytic activity">
    <reaction evidence="9">
        <text>3 propionate 3-nitronate + 3 O2 + H2O = 3 3-oxopropanoate + 2 nitrate + nitrite + H2O2 + 3 H(+)</text>
        <dbReference type="Rhea" id="RHEA:57332"/>
        <dbReference type="ChEBI" id="CHEBI:15377"/>
        <dbReference type="ChEBI" id="CHEBI:15378"/>
        <dbReference type="ChEBI" id="CHEBI:15379"/>
        <dbReference type="ChEBI" id="CHEBI:16240"/>
        <dbReference type="ChEBI" id="CHEBI:16301"/>
        <dbReference type="ChEBI" id="CHEBI:17632"/>
        <dbReference type="ChEBI" id="CHEBI:33190"/>
        <dbReference type="ChEBI" id="CHEBI:136067"/>
    </reaction>
</comment>
<name>A0AAJ1TWD9_9ACTN</name>
<dbReference type="CDD" id="cd04730">
    <property type="entry name" value="NPD_like"/>
    <property type="match status" value="1"/>
</dbReference>
<dbReference type="GO" id="GO:0018580">
    <property type="term" value="F:nitronate monooxygenase activity"/>
    <property type="evidence" value="ECO:0007669"/>
    <property type="project" value="InterPro"/>
</dbReference>
<evidence type="ECO:0000256" key="1">
    <source>
        <dbReference type="ARBA" id="ARBA00001917"/>
    </source>
</evidence>
<comment type="similarity">
    <text evidence="2">Belongs to the nitronate monooxygenase family. NMO class I subfamily.</text>
</comment>
<keyword evidence="4" id="KW-0285">Flavoprotein</keyword>